<keyword evidence="7" id="KW-1185">Reference proteome</keyword>
<dbReference type="STRING" id="758825.SAMN02982985_04841"/>
<sequence>MFHLSARRALALARAALLPPVDLPPQAERAMRAQHDIQAERLLPLLTPLFGLVVLLFSLWDWQLDPQRAGTALLVRVAAVLLAGAGYWPNRLGWGVTTRCTVIYFCHAGAIIVCAWLLRPGLPYAMGAIAASLFSMSVVTLRLRSFLAIVAAPSLLFVLLAAQQLAWQDFAACLVQYLFALLLAASVMLLFRRFHQRAFLLEQQLLHMSHHDSLTGACNRLYLEQVAERELALAQRHGRSLAVAMLDIDHFKLVNDNYGHDTGDRVLQELVRCCQGALREIDHFGRLGGEEFVCVLPETDQAEALLCAERLRASLATLRMATPQGPLRFTVSIGVAVYGPEHPDWPALLKAADEAMYRAKNDGRNCVRLAGEPPKQAAATPPAAGAGAVLQST</sequence>
<feature type="transmembrane region" description="Helical" evidence="4">
    <location>
        <begin position="101"/>
        <end position="118"/>
    </location>
</feature>
<dbReference type="AlphaFoldDB" id="A0A1I4SL55"/>
<dbReference type="InterPro" id="IPR048431">
    <property type="entry name" value="MASE8"/>
</dbReference>
<dbReference type="Gene3D" id="3.30.70.270">
    <property type="match status" value="1"/>
</dbReference>
<dbReference type="PROSITE" id="PS50887">
    <property type="entry name" value="GGDEF"/>
    <property type="match status" value="1"/>
</dbReference>
<organism evidence="6 7">
    <name type="scientific">Rugamonas rubra</name>
    <dbReference type="NCBI Taxonomy" id="758825"/>
    <lineage>
        <taxon>Bacteria</taxon>
        <taxon>Pseudomonadati</taxon>
        <taxon>Pseudomonadota</taxon>
        <taxon>Betaproteobacteria</taxon>
        <taxon>Burkholderiales</taxon>
        <taxon>Oxalobacteraceae</taxon>
        <taxon>Telluria group</taxon>
        <taxon>Rugamonas</taxon>
    </lineage>
</organism>
<feature type="domain" description="GGDEF" evidence="5">
    <location>
        <begin position="239"/>
        <end position="372"/>
    </location>
</feature>
<dbReference type="NCBIfam" id="TIGR00254">
    <property type="entry name" value="GGDEF"/>
    <property type="match status" value="1"/>
</dbReference>
<keyword evidence="4" id="KW-0812">Transmembrane</keyword>
<feature type="compositionally biased region" description="Low complexity" evidence="3">
    <location>
        <begin position="377"/>
        <end position="393"/>
    </location>
</feature>
<dbReference type="SMART" id="SM00267">
    <property type="entry name" value="GGDEF"/>
    <property type="match status" value="1"/>
</dbReference>
<accession>A0A1I4SL55</accession>
<dbReference type="InterPro" id="IPR000160">
    <property type="entry name" value="GGDEF_dom"/>
</dbReference>
<feature type="transmembrane region" description="Helical" evidence="4">
    <location>
        <begin position="42"/>
        <end position="60"/>
    </location>
</feature>
<dbReference type="Pfam" id="PF00990">
    <property type="entry name" value="GGDEF"/>
    <property type="match status" value="1"/>
</dbReference>
<evidence type="ECO:0000259" key="5">
    <source>
        <dbReference type="PROSITE" id="PS50887"/>
    </source>
</evidence>
<dbReference type="RefSeq" id="WP_093390268.1">
    <property type="nucleotide sequence ID" value="NZ_FOTW01000026.1"/>
</dbReference>
<proteinExistence type="predicted"/>
<dbReference type="InterPro" id="IPR043128">
    <property type="entry name" value="Rev_trsase/Diguanyl_cyclase"/>
</dbReference>
<dbReference type="InterPro" id="IPR050469">
    <property type="entry name" value="Diguanylate_Cyclase"/>
</dbReference>
<feature type="transmembrane region" description="Helical" evidence="4">
    <location>
        <begin position="174"/>
        <end position="191"/>
    </location>
</feature>
<name>A0A1I4SL55_9BURK</name>
<dbReference type="GO" id="GO:0052621">
    <property type="term" value="F:diguanylate cyclase activity"/>
    <property type="evidence" value="ECO:0007669"/>
    <property type="project" value="UniProtKB-EC"/>
</dbReference>
<dbReference type="CDD" id="cd01949">
    <property type="entry name" value="GGDEF"/>
    <property type="match status" value="1"/>
</dbReference>
<feature type="region of interest" description="Disordered" evidence="3">
    <location>
        <begin position="372"/>
        <end position="393"/>
    </location>
</feature>
<dbReference type="InterPro" id="IPR029787">
    <property type="entry name" value="Nucleotide_cyclase"/>
</dbReference>
<dbReference type="Proteomes" id="UP000199470">
    <property type="component" value="Unassembled WGS sequence"/>
</dbReference>
<dbReference type="Pfam" id="PF20968">
    <property type="entry name" value="MASE8"/>
    <property type="match status" value="1"/>
</dbReference>
<dbReference type="PANTHER" id="PTHR45138">
    <property type="entry name" value="REGULATORY COMPONENTS OF SENSORY TRANSDUCTION SYSTEM"/>
    <property type="match status" value="1"/>
</dbReference>
<dbReference type="SUPFAM" id="SSF55073">
    <property type="entry name" value="Nucleotide cyclase"/>
    <property type="match status" value="1"/>
</dbReference>
<keyword evidence="4" id="KW-0472">Membrane</keyword>
<feature type="transmembrane region" description="Helical" evidence="4">
    <location>
        <begin position="146"/>
        <end position="168"/>
    </location>
</feature>
<dbReference type="FunFam" id="3.30.70.270:FF:000001">
    <property type="entry name" value="Diguanylate cyclase domain protein"/>
    <property type="match status" value="1"/>
</dbReference>
<evidence type="ECO:0000256" key="3">
    <source>
        <dbReference type="SAM" id="MobiDB-lite"/>
    </source>
</evidence>
<evidence type="ECO:0000313" key="6">
    <source>
        <dbReference type="EMBL" id="SFM65147.1"/>
    </source>
</evidence>
<keyword evidence="4" id="KW-1133">Transmembrane helix</keyword>
<evidence type="ECO:0000313" key="7">
    <source>
        <dbReference type="Proteomes" id="UP000199470"/>
    </source>
</evidence>
<feature type="transmembrane region" description="Helical" evidence="4">
    <location>
        <begin position="72"/>
        <end position="89"/>
    </location>
</feature>
<dbReference type="EMBL" id="FOTW01000026">
    <property type="protein sequence ID" value="SFM65147.1"/>
    <property type="molecule type" value="Genomic_DNA"/>
</dbReference>
<evidence type="ECO:0000256" key="4">
    <source>
        <dbReference type="SAM" id="Phobius"/>
    </source>
</evidence>
<gene>
    <name evidence="6" type="ORF">SAMN02982985_04841</name>
</gene>
<reference evidence="6 7" key="1">
    <citation type="submission" date="2016-10" db="EMBL/GenBank/DDBJ databases">
        <authorList>
            <person name="de Groot N.N."/>
        </authorList>
    </citation>
    <scope>NUCLEOTIDE SEQUENCE [LARGE SCALE GENOMIC DNA]</scope>
    <source>
        <strain evidence="6 7">ATCC 43154</strain>
    </source>
</reference>
<dbReference type="PANTHER" id="PTHR45138:SF9">
    <property type="entry name" value="DIGUANYLATE CYCLASE DGCM-RELATED"/>
    <property type="match status" value="1"/>
</dbReference>
<protein>
    <recommendedName>
        <fullName evidence="1">diguanylate cyclase</fullName>
        <ecNumber evidence="1">2.7.7.65</ecNumber>
    </recommendedName>
</protein>
<dbReference type="OrthoDB" id="9813903at2"/>
<dbReference type="EC" id="2.7.7.65" evidence="1"/>
<evidence type="ECO:0000256" key="1">
    <source>
        <dbReference type="ARBA" id="ARBA00012528"/>
    </source>
</evidence>
<evidence type="ECO:0000256" key="2">
    <source>
        <dbReference type="ARBA" id="ARBA00034247"/>
    </source>
</evidence>
<comment type="catalytic activity">
    <reaction evidence="2">
        <text>2 GTP = 3',3'-c-di-GMP + 2 diphosphate</text>
        <dbReference type="Rhea" id="RHEA:24898"/>
        <dbReference type="ChEBI" id="CHEBI:33019"/>
        <dbReference type="ChEBI" id="CHEBI:37565"/>
        <dbReference type="ChEBI" id="CHEBI:58805"/>
        <dbReference type="EC" id="2.7.7.65"/>
    </reaction>
</comment>